<feature type="chain" id="PRO_5026936001" evidence="1">
    <location>
        <begin position="26"/>
        <end position="1180"/>
    </location>
</feature>
<organism evidence="3 4">
    <name type="scientific">Spirosoma taeanense</name>
    <dbReference type="NCBI Taxonomy" id="2735870"/>
    <lineage>
        <taxon>Bacteria</taxon>
        <taxon>Pseudomonadati</taxon>
        <taxon>Bacteroidota</taxon>
        <taxon>Cytophagia</taxon>
        <taxon>Cytophagales</taxon>
        <taxon>Cytophagaceae</taxon>
        <taxon>Spirosoma</taxon>
    </lineage>
</organism>
<dbReference type="RefSeq" id="WP_171740629.1">
    <property type="nucleotide sequence ID" value="NZ_CP053435.1"/>
</dbReference>
<accession>A0A6M5Y9Z1</accession>
<gene>
    <name evidence="3" type="ORF">HNV11_16065</name>
</gene>
<name>A0A6M5Y9Z1_9BACT</name>
<evidence type="ECO:0000313" key="4">
    <source>
        <dbReference type="Proteomes" id="UP000502756"/>
    </source>
</evidence>
<evidence type="ECO:0000313" key="3">
    <source>
        <dbReference type="EMBL" id="QJW90785.1"/>
    </source>
</evidence>
<dbReference type="AlphaFoldDB" id="A0A6M5Y9Z1"/>
<protein>
    <submittedName>
        <fullName evidence="3">T9SS type A sorting domain-containing protein</fullName>
    </submittedName>
</protein>
<dbReference type="Proteomes" id="UP000502756">
    <property type="component" value="Chromosome"/>
</dbReference>
<evidence type="ECO:0000256" key="1">
    <source>
        <dbReference type="SAM" id="SignalP"/>
    </source>
</evidence>
<proteinExistence type="predicted"/>
<keyword evidence="1" id="KW-0732">Signal</keyword>
<feature type="domain" description="Ig-like" evidence="2">
    <location>
        <begin position="914"/>
        <end position="1011"/>
    </location>
</feature>
<dbReference type="InterPro" id="IPR007110">
    <property type="entry name" value="Ig-like_dom"/>
</dbReference>
<dbReference type="InterPro" id="IPR026444">
    <property type="entry name" value="Secre_tail"/>
</dbReference>
<dbReference type="Pfam" id="PF18962">
    <property type="entry name" value="Por_Secre_tail"/>
    <property type="match status" value="1"/>
</dbReference>
<dbReference type="PROSITE" id="PS50835">
    <property type="entry name" value="IG_LIKE"/>
    <property type="match status" value="1"/>
</dbReference>
<dbReference type="Pfam" id="PF19081">
    <property type="entry name" value="Ig_7"/>
    <property type="match status" value="1"/>
</dbReference>
<dbReference type="EMBL" id="CP053435">
    <property type="protein sequence ID" value="QJW90785.1"/>
    <property type="molecule type" value="Genomic_DNA"/>
</dbReference>
<dbReference type="InterPro" id="IPR044023">
    <property type="entry name" value="Ig_7"/>
</dbReference>
<dbReference type="NCBIfam" id="TIGR04183">
    <property type="entry name" value="Por_Secre_tail"/>
    <property type="match status" value="1"/>
</dbReference>
<evidence type="ECO:0000259" key="2">
    <source>
        <dbReference type="PROSITE" id="PS50835"/>
    </source>
</evidence>
<keyword evidence="4" id="KW-1185">Reference proteome</keyword>
<feature type="signal peptide" evidence="1">
    <location>
        <begin position="1"/>
        <end position="25"/>
    </location>
</feature>
<reference evidence="3 4" key="1">
    <citation type="submission" date="2020-05" db="EMBL/GenBank/DDBJ databases">
        <title>Genome sequencing of Spirosoma sp. TS118.</title>
        <authorList>
            <person name="Lee J.-H."/>
            <person name="Jeong S."/>
            <person name="Zhao L."/>
            <person name="Jung J.-H."/>
            <person name="Kim M.-K."/>
            <person name="Lim S."/>
        </authorList>
    </citation>
    <scope>NUCLEOTIDE SEQUENCE [LARGE SCALE GENOMIC DNA]</scope>
    <source>
        <strain evidence="3 4">TS118</strain>
    </source>
</reference>
<sequence>MTNIFTNRYWLIVLLVLNCSVITSAQTTLTLYYGDPNDSPDLAFDGNVFQAGNQFGDAPIFAKFGGTGTRSFQIDSPGENKTITVDKDGFFFIRPIESTVIDESKIKNFSGTVYGSVVITVKPLSITTISAIVATDVPPSSEITVSYRTGAGTFPVDLAINSFKVQLLSASGAFVTDLLNSSDQYSGREQKGSSYGGTRYIKATLPSTISPGSYRVRVITQGLITNILGSASSLFTVKANNPTITAGNINTGKYCAGSTVVFPFSTTGTFPAGNVFKVQLVNPNGTTLQDLPGTSSTSPISATLPSTLTSGAYRFRIASTATNVESQTDTINVLALATMSLSGSSTITAGTTAPVVVALTGTPPWSFTYTDYNTAYSPNYIRTVTSSLSPITIRPTFFSSTTYDKAFILGFRDSNCGTSAIINGAAQITINQLTITTGTLSGTYCPGSVINVPFTVSGPLPAGSVSQLQLSDRNGNFQNAQIIGVSAGTSPIGATIPQMQEVGTGYKLRVTLQESTIPGSIDYSNSVNSIPSPLIISRPDAPKVLDISFCSGSTTGPLSATGVNLKWYIEGIGKPLASAPTPPNNRSSLYYVSQTINNCESALSAINVTQKALPSAPVVSSLSVCQGTQGQFSTSTPNALWYTTATGGLGSSQPPVINSQIAGEQIAYVSQTVNGCESPRATVKAIIHPIPFAPTVQTPSPVCQFAVATALTATGSNLTWYTQSGRLAGSPVPNTALSGILSYSVSQTVNNCESPRATITQVVQPAPALPVAGSVRYCVGDVPRSLTASGSNLKWYSTQIGGTGSTVSPAFFTDIANVLTFYVTQTDNNNCESLRQPVSVSIVAPPSAPLVTSNQVVCQFAKVGALTASPGSGLLWQGPGINGNSEIAPTPVTTQPGTFVYSVTQKAGSCTSTPSSITLIVRKTPDAPKVISPVTFCIGQGNTPLTAIAEGQLTWYTNADHSGSPFVQVVANTERAGVSTYYVTQTDEYKCESANSSLEVRVAAKASARLTGDGDVNPGDSTAIRVRLTGDGPWTFNNWNGKLINTSDSLYVEWIHPRTSGSYSITNLRSACGVGNILNNYTLIVRTPLAVEPLEEPSRLNVYPNPTTGDISVDWSAPTRQTVDLQLINAEGKVIRQITRQATGQPQTELLRIGNQPDGTYYLRLSTPKNGVVAQKIVKE</sequence>
<dbReference type="KEGG" id="stae:HNV11_16065"/>